<name>A0A4R7CAJ8_9HYPH</name>
<dbReference type="Pfam" id="PF01370">
    <property type="entry name" value="Epimerase"/>
    <property type="match status" value="1"/>
</dbReference>
<dbReference type="AlphaFoldDB" id="A0A4R7CAJ8"/>
<dbReference type="Proteomes" id="UP000295122">
    <property type="component" value="Unassembled WGS sequence"/>
</dbReference>
<organism evidence="2 3">
    <name type="scientific">Enterovirga rhinocerotis</name>
    <dbReference type="NCBI Taxonomy" id="1339210"/>
    <lineage>
        <taxon>Bacteria</taxon>
        <taxon>Pseudomonadati</taxon>
        <taxon>Pseudomonadota</taxon>
        <taxon>Alphaproteobacteria</taxon>
        <taxon>Hyphomicrobiales</taxon>
        <taxon>Methylobacteriaceae</taxon>
        <taxon>Enterovirga</taxon>
    </lineage>
</organism>
<proteinExistence type="predicted"/>
<evidence type="ECO:0000313" key="2">
    <source>
        <dbReference type="EMBL" id="TDR93827.1"/>
    </source>
</evidence>
<keyword evidence="3" id="KW-1185">Reference proteome</keyword>
<evidence type="ECO:0000259" key="1">
    <source>
        <dbReference type="SMART" id="SM00822"/>
    </source>
</evidence>
<gene>
    <name evidence="2" type="ORF">EV668_1096</name>
</gene>
<protein>
    <submittedName>
        <fullName evidence="2">UDP-glucose 4-epimerase</fullName>
    </submittedName>
</protein>
<dbReference type="InterPro" id="IPR036291">
    <property type="entry name" value="NAD(P)-bd_dom_sf"/>
</dbReference>
<dbReference type="OrthoDB" id="9814124at2"/>
<dbReference type="EMBL" id="SNZR01000011">
    <property type="protein sequence ID" value="TDR93827.1"/>
    <property type="molecule type" value="Genomic_DNA"/>
</dbReference>
<dbReference type="InterPro" id="IPR057326">
    <property type="entry name" value="KR_dom"/>
</dbReference>
<dbReference type="InterPro" id="IPR001509">
    <property type="entry name" value="Epimerase_deHydtase"/>
</dbReference>
<sequence>MDDGAILVTGGTGFVGRRVVERLRSSGRRLTLATRHPMEAPPGCRVVVVCDIGPETAWREALAGVSAVIHLAAHVHVAPERALAEAGLFDRVNHLGTVRLHDEAAAAGVRLFLFLSSITVIGGASAPGRPFDEATEPRPETPYGRSKLAAEEALRAGSGPDLVILRPPLIAGPGVGGNLRSLARLAALPVPLPFGAIHNRRTLLSLDNLGSAIEAVLARPSPGTFVIGDRAPLSTAEIVAALRAGLGRRPGLLPVPAALIGSAARLAGFGGHAQRLLGDLEVDSSAFRERYGWRDEVETEAVLRQTAASLAGRT</sequence>
<dbReference type="InterPro" id="IPR050177">
    <property type="entry name" value="Lipid_A_modif_metabolic_enz"/>
</dbReference>
<evidence type="ECO:0000313" key="3">
    <source>
        <dbReference type="Proteomes" id="UP000295122"/>
    </source>
</evidence>
<feature type="domain" description="Ketoreductase" evidence="1">
    <location>
        <begin position="4"/>
        <end position="173"/>
    </location>
</feature>
<dbReference type="Gene3D" id="3.40.50.720">
    <property type="entry name" value="NAD(P)-binding Rossmann-like Domain"/>
    <property type="match status" value="1"/>
</dbReference>
<dbReference type="PANTHER" id="PTHR43245:SF58">
    <property type="entry name" value="BLL5923 PROTEIN"/>
    <property type="match status" value="1"/>
</dbReference>
<dbReference type="RefSeq" id="WP_133768792.1">
    <property type="nucleotide sequence ID" value="NZ_SNZR01000011.1"/>
</dbReference>
<reference evidence="2 3" key="1">
    <citation type="submission" date="2019-03" db="EMBL/GenBank/DDBJ databases">
        <title>Genomic Encyclopedia of Type Strains, Phase IV (KMG-IV): sequencing the most valuable type-strain genomes for metagenomic binning, comparative biology and taxonomic classification.</title>
        <authorList>
            <person name="Goeker M."/>
        </authorList>
    </citation>
    <scope>NUCLEOTIDE SEQUENCE [LARGE SCALE GENOMIC DNA]</scope>
    <source>
        <strain evidence="2 3">DSM 25903</strain>
    </source>
</reference>
<accession>A0A4R7CAJ8</accession>
<comment type="caution">
    <text evidence="2">The sequence shown here is derived from an EMBL/GenBank/DDBJ whole genome shotgun (WGS) entry which is preliminary data.</text>
</comment>
<dbReference type="SUPFAM" id="SSF51735">
    <property type="entry name" value="NAD(P)-binding Rossmann-fold domains"/>
    <property type="match status" value="1"/>
</dbReference>
<dbReference type="SMART" id="SM00822">
    <property type="entry name" value="PKS_KR"/>
    <property type="match status" value="1"/>
</dbReference>
<dbReference type="PANTHER" id="PTHR43245">
    <property type="entry name" value="BIFUNCTIONAL POLYMYXIN RESISTANCE PROTEIN ARNA"/>
    <property type="match status" value="1"/>
</dbReference>